<keyword evidence="2" id="KW-0732">Signal</keyword>
<dbReference type="RefSeq" id="WP_139226324.1">
    <property type="nucleotide sequence ID" value="NZ_FOSK01000001.1"/>
</dbReference>
<feature type="chain" id="PRO_5045389621" evidence="2">
    <location>
        <begin position="23"/>
        <end position="146"/>
    </location>
</feature>
<gene>
    <name evidence="3" type="ORF">SAMN04488518_101118</name>
</gene>
<reference evidence="3 4" key="1">
    <citation type="submission" date="2016-10" db="EMBL/GenBank/DDBJ databases">
        <authorList>
            <person name="Varghese N."/>
            <person name="Submissions S."/>
        </authorList>
    </citation>
    <scope>NUCLEOTIDE SEQUENCE [LARGE SCALE GENOMIC DNA]</scope>
    <source>
        <strain evidence="3 4">DSM 16392</strain>
    </source>
</reference>
<comment type="caution">
    <text evidence="3">The sequence shown here is derived from an EMBL/GenBank/DDBJ whole genome shotgun (WGS) entry which is preliminary data.</text>
</comment>
<evidence type="ECO:0000256" key="1">
    <source>
        <dbReference type="SAM" id="MobiDB-lite"/>
    </source>
</evidence>
<dbReference type="Proteomes" id="UP000199598">
    <property type="component" value="Unassembled WGS sequence"/>
</dbReference>
<organism evidence="3 4">
    <name type="scientific">Pseudovibrio ascidiaceicola</name>
    <dbReference type="NCBI Taxonomy" id="285279"/>
    <lineage>
        <taxon>Bacteria</taxon>
        <taxon>Pseudomonadati</taxon>
        <taxon>Pseudomonadota</taxon>
        <taxon>Alphaproteobacteria</taxon>
        <taxon>Hyphomicrobiales</taxon>
        <taxon>Stappiaceae</taxon>
        <taxon>Pseudovibrio</taxon>
    </lineage>
</organism>
<dbReference type="EMBL" id="FOSK01000001">
    <property type="protein sequence ID" value="SFJ88467.1"/>
    <property type="molecule type" value="Genomic_DNA"/>
</dbReference>
<sequence length="146" mass="14870">MKYAMLVGCCLAAGVVAQSVNANSLSTRSGSVDYPGFQQVQFNERSNIIPPIKPLDRPVEPGDSLRPGQAQPYLPTDRDADHSQFNPPPGAYPAGSARPGSLPPPLPGPSGPLPAAPPITGLPPSPGSPGSPGFSGPSYGGPSYGR</sequence>
<accession>A0A1I3V2S1</accession>
<protein>
    <submittedName>
        <fullName evidence="3">Uncharacterized protein</fullName>
    </submittedName>
</protein>
<proteinExistence type="predicted"/>
<name>A0A1I3V2S1_9HYPH</name>
<keyword evidence="4" id="KW-1185">Reference proteome</keyword>
<evidence type="ECO:0000313" key="3">
    <source>
        <dbReference type="EMBL" id="SFJ88467.1"/>
    </source>
</evidence>
<evidence type="ECO:0000256" key="2">
    <source>
        <dbReference type="SAM" id="SignalP"/>
    </source>
</evidence>
<feature type="compositionally biased region" description="Pro residues" evidence="1">
    <location>
        <begin position="101"/>
        <end position="129"/>
    </location>
</feature>
<feature type="region of interest" description="Disordered" evidence="1">
    <location>
        <begin position="45"/>
        <end position="146"/>
    </location>
</feature>
<evidence type="ECO:0000313" key="4">
    <source>
        <dbReference type="Proteomes" id="UP000199598"/>
    </source>
</evidence>
<feature type="signal peptide" evidence="2">
    <location>
        <begin position="1"/>
        <end position="22"/>
    </location>
</feature>